<evidence type="ECO:0000313" key="1">
    <source>
        <dbReference type="EMBL" id="MFD1121989.1"/>
    </source>
</evidence>
<keyword evidence="2" id="KW-1185">Reference proteome</keyword>
<dbReference type="RefSeq" id="WP_379031694.1">
    <property type="nucleotide sequence ID" value="NZ_JBHTLN010000001.1"/>
</dbReference>
<dbReference type="Proteomes" id="UP001597206">
    <property type="component" value="Unassembled WGS sequence"/>
</dbReference>
<sequence>MFSAPIPVFPQAFFAERAYDLRVFAKPKRYTLQEIKAFEINATHSDRTEVENFIAAVFHFAYGAQVKNFMPTLIALRDQNHQLMAAFGMRDASDSCLFLEQYLDEPIENVISQNLNCNIQRSDITEIGNLAVANPRNAGILISHVIQHSINAGVQYCVATAHHTLQNGLIKGGVDVLPLSPVDPKRLPPGELANWGRYYDNQPQVVVVRQPAR</sequence>
<reference evidence="2" key="1">
    <citation type="journal article" date="2019" name="Int. J. Syst. Evol. Microbiol.">
        <title>The Global Catalogue of Microorganisms (GCM) 10K type strain sequencing project: providing services to taxonomists for standard genome sequencing and annotation.</title>
        <authorList>
            <consortium name="The Broad Institute Genomics Platform"/>
            <consortium name="The Broad Institute Genome Sequencing Center for Infectious Disease"/>
            <person name="Wu L."/>
            <person name="Ma J."/>
        </authorList>
    </citation>
    <scope>NUCLEOTIDE SEQUENCE [LARGE SCALE GENOMIC DNA]</scope>
    <source>
        <strain evidence="2">CCUG 58411</strain>
    </source>
</reference>
<proteinExistence type="predicted"/>
<organism evidence="1 2">
    <name type="scientific">Methylophilus flavus</name>
    <dbReference type="NCBI Taxonomy" id="640084"/>
    <lineage>
        <taxon>Bacteria</taxon>
        <taxon>Pseudomonadati</taxon>
        <taxon>Pseudomonadota</taxon>
        <taxon>Betaproteobacteria</taxon>
        <taxon>Nitrosomonadales</taxon>
        <taxon>Methylophilaceae</taxon>
        <taxon>Methylophilus</taxon>
    </lineage>
</organism>
<gene>
    <name evidence="1" type="ORF">ACFQ2T_05700</name>
</gene>
<dbReference type="Pfam" id="PF12261">
    <property type="entry name" value="T_hemolysin"/>
    <property type="match status" value="1"/>
</dbReference>
<protein>
    <submittedName>
        <fullName evidence="1">Thermostable hemolysin</fullName>
    </submittedName>
</protein>
<accession>A0ABW3P6X4</accession>
<name>A0ABW3P6X4_9PROT</name>
<comment type="caution">
    <text evidence="1">The sequence shown here is derived from an EMBL/GenBank/DDBJ whole genome shotgun (WGS) entry which is preliminary data.</text>
</comment>
<dbReference type="InterPro" id="IPR022050">
    <property type="entry name" value="T_hemolysin"/>
</dbReference>
<dbReference type="EMBL" id="JBHTLN010000001">
    <property type="protein sequence ID" value="MFD1121989.1"/>
    <property type="molecule type" value="Genomic_DNA"/>
</dbReference>
<evidence type="ECO:0000313" key="2">
    <source>
        <dbReference type="Proteomes" id="UP001597206"/>
    </source>
</evidence>